<dbReference type="InterPro" id="IPR005162">
    <property type="entry name" value="Retrotrans_gag_dom"/>
</dbReference>
<dbReference type="Pfam" id="PF03732">
    <property type="entry name" value="Retrotrans_gag"/>
    <property type="match status" value="1"/>
</dbReference>
<evidence type="ECO:0000313" key="4">
    <source>
        <dbReference type="EMBL" id="GEU34655.1"/>
    </source>
</evidence>
<dbReference type="SUPFAM" id="SSF57756">
    <property type="entry name" value="Retrovirus zinc finger-like domains"/>
    <property type="match status" value="1"/>
</dbReference>
<accession>A0A6L2JFG4</accession>
<keyword evidence="4" id="KW-0808">Transferase</keyword>
<dbReference type="InterPro" id="IPR025724">
    <property type="entry name" value="GAG-pre-integrase_dom"/>
</dbReference>
<dbReference type="Gene3D" id="4.10.60.10">
    <property type="entry name" value="Zinc finger, CCHC-type"/>
    <property type="match status" value="1"/>
</dbReference>
<dbReference type="InterPro" id="IPR036875">
    <property type="entry name" value="Znf_CCHC_sf"/>
</dbReference>
<feature type="compositionally biased region" description="Basic residues" evidence="2">
    <location>
        <begin position="1504"/>
        <end position="1525"/>
    </location>
</feature>
<dbReference type="GO" id="GO:0003964">
    <property type="term" value="F:RNA-directed DNA polymerase activity"/>
    <property type="evidence" value="ECO:0007669"/>
    <property type="project" value="UniProtKB-KW"/>
</dbReference>
<dbReference type="Pfam" id="PF08284">
    <property type="entry name" value="RVP_2"/>
    <property type="match status" value="1"/>
</dbReference>
<dbReference type="Pfam" id="PF25597">
    <property type="entry name" value="SH3_retrovirus"/>
    <property type="match status" value="1"/>
</dbReference>
<keyword evidence="1" id="KW-0863">Zinc-finger</keyword>
<keyword evidence="1" id="KW-0479">Metal-binding</keyword>
<dbReference type="InterPro" id="IPR057670">
    <property type="entry name" value="SH3_retrovirus"/>
</dbReference>
<dbReference type="InterPro" id="IPR043502">
    <property type="entry name" value="DNA/RNA_pol_sf"/>
</dbReference>
<protein>
    <submittedName>
        <fullName evidence="4">Putative reverse transcriptase domain, ribonuclease H-like domain protein</fullName>
    </submittedName>
</protein>
<dbReference type="Pfam" id="PF00078">
    <property type="entry name" value="RVT_1"/>
    <property type="match status" value="1"/>
</dbReference>
<proteinExistence type="predicted"/>
<dbReference type="SUPFAM" id="SSF56672">
    <property type="entry name" value="DNA/RNA polymerases"/>
    <property type="match status" value="1"/>
</dbReference>
<dbReference type="PANTHER" id="PTHR24559">
    <property type="entry name" value="TRANSPOSON TY3-I GAG-POL POLYPROTEIN"/>
    <property type="match status" value="1"/>
</dbReference>
<dbReference type="GO" id="GO:0003676">
    <property type="term" value="F:nucleic acid binding"/>
    <property type="evidence" value="ECO:0007669"/>
    <property type="project" value="InterPro"/>
</dbReference>
<feature type="region of interest" description="Disordered" evidence="2">
    <location>
        <begin position="785"/>
        <end position="808"/>
    </location>
</feature>
<dbReference type="Gene3D" id="3.10.10.10">
    <property type="entry name" value="HIV Type 1 Reverse Transcriptase, subunit A, domain 1"/>
    <property type="match status" value="1"/>
</dbReference>
<dbReference type="CDD" id="cd01647">
    <property type="entry name" value="RT_LTR"/>
    <property type="match status" value="1"/>
</dbReference>
<feature type="region of interest" description="Disordered" evidence="2">
    <location>
        <begin position="1500"/>
        <end position="1535"/>
    </location>
</feature>
<dbReference type="InterPro" id="IPR013103">
    <property type="entry name" value="RVT_2"/>
</dbReference>
<dbReference type="InterPro" id="IPR053134">
    <property type="entry name" value="RNA-dir_DNA_polymerase"/>
</dbReference>
<dbReference type="InterPro" id="IPR036397">
    <property type="entry name" value="RNaseH_sf"/>
</dbReference>
<dbReference type="PANTHER" id="PTHR24559:SF427">
    <property type="entry name" value="RNA-DIRECTED DNA POLYMERASE"/>
    <property type="match status" value="1"/>
</dbReference>
<dbReference type="CDD" id="cd00303">
    <property type="entry name" value="retropepsin_like"/>
    <property type="match status" value="1"/>
</dbReference>
<evidence type="ECO:0000259" key="3">
    <source>
        <dbReference type="PROSITE" id="PS50158"/>
    </source>
</evidence>
<dbReference type="InterPro" id="IPR056924">
    <property type="entry name" value="SH3_Tf2-1"/>
</dbReference>
<dbReference type="Gene3D" id="3.30.420.10">
    <property type="entry name" value="Ribonuclease H-like superfamily/Ribonuclease H"/>
    <property type="match status" value="1"/>
</dbReference>
<comment type="caution">
    <text evidence="4">The sequence shown here is derived from an EMBL/GenBank/DDBJ whole genome shotgun (WGS) entry which is preliminary data.</text>
</comment>
<dbReference type="InterPro" id="IPR001878">
    <property type="entry name" value="Znf_CCHC"/>
</dbReference>
<dbReference type="EMBL" id="BKCJ010000602">
    <property type="protein sequence ID" value="GEU34655.1"/>
    <property type="molecule type" value="Genomic_DNA"/>
</dbReference>
<keyword evidence="1" id="KW-0862">Zinc</keyword>
<dbReference type="Gene3D" id="3.30.70.270">
    <property type="match status" value="1"/>
</dbReference>
<keyword evidence="4" id="KW-0548">Nucleotidyltransferase</keyword>
<dbReference type="PROSITE" id="PS50158">
    <property type="entry name" value="ZF_CCHC"/>
    <property type="match status" value="1"/>
</dbReference>
<dbReference type="InterPro" id="IPR043128">
    <property type="entry name" value="Rev_trsase/Diguanyl_cyclase"/>
</dbReference>
<evidence type="ECO:0000256" key="1">
    <source>
        <dbReference type="PROSITE-ProRule" id="PRU00047"/>
    </source>
</evidence>
<dbReference type="InterPro" id="IPR012337">
    <property type="entry name" value="RNaseH-like_sf"/>
</dbReference>
<dbReference type="GO" id="GO:0008270">
    <property type="term" value="F:zinc ion binding"/>
    <property type="evidence" value="ECO:0007669"/>
    <property type="project" value="UniProtKB-KW"/>
</dbReference>
<dbReference type="InterPro" id="IPR000477">
    <property type="entry name" value="RT_dom"/>
</dbReference>
<dbReference type="SUPFAM" id="SSF53098">
    <property type="entry name" value="Ribonuclease H-like"/>
    <property type="match status" value="1"/>
</dbReference>
<gene>
    <name evidence="4" type="ORF">Tci_006633</name>
</gene>
<dbReference type="Pfam" id="PF07727">
    <property type="entry name" value="RVT_2"/>
    <property type="match status" value="2"/>
</dbReference>
<keyword evidence="4" id="KW-0695">RNA-directed DNA polymerase</keyword>
<name>A0A6L2JFG4_TANCI</name>
<dbReference type="Pfam" id="PF13976">
    <property type="entry name" value="gag_pre-integrs"/>
    <property type="match status" value="1"/>
</dbReference>
<organism evidence="4">
    <name type="scientific">Tanacetum cinerariifolium</name>
    <name type="common">Dalmatian daisy</name>
    <name type="synonym">Chrysanthemum cinerariifolium</name>
    <dbReference type="NCBI Taxonomy" id="118510"/>
    <lineage>
        <taxon>Eukaryota</taxon>
        <taxon>Viridiplantae</taxon>
        <taxon>Streptophyta</taxon>
        <taxon>Embryophyta</taxon>
        <taxon>Tracheophyta</taxon>
        <taxon>Spermatophyta</taxon>
        <taxon>Magnoliopsida</taxon>
        <taxon>eudicotyledons</taxon>
        <taxon>Gunneridae</taxon>
        <taxon>Pentapetalae</taxon>
        <taxon>asterids</taxon>
        <taxon>campanulids</taxon>
        <taxon>Asterales</taxon>
        <taxon>Asteraceae</taxon>
        <taxon>Asteroideae</taxon>
        <taxon>Anthemideae</taxon>
        <taxon>Anthemidinae</taxon>
        <taxon>Tanacetum</taxon>
    </lineage>
</organism>
<dbReference type="SMART" id="SM00343">
    <property type="entry name" value="ZnF_C2HC"/>
    <property type="match status" value="2"/>
</dbReference>
<feature type="domain" description="CCHC-type" evidence="3">
    <location>
        <begin position="257"/>
        <end position="272"/>
    </location>
</feature>
<evidence type="ECO:0000256" key="2">
    <source>
        <dbReference type="SAM" id="MobiDB-lite"/>
    </source>
</evidence>
<dbReference type="Pfam" id="PF24626">
    <property type="entry name" value="SH3_Tf2-1"/>
    <property type="match status" value="1"/>
</dbReference>
<feature type="compositionally biased region" description="Basic and acidic residues" evidence="2">
    <location>
        <begin position="786"/>
        <end position="808"/>
    </location>
</feature>
<sequence length="2835" mass="320597">MEEEDTTLPPSLPIASTEAPQMVSSVKLPILNKDEHLARFYGIKDAKTLWAAIKTKFDGNAESKKMQKNGLKKQFKILFVSNSEGLDKGYDRFQRLLSLLEIHGAGVSTEDANKKFLRSLLSVWSNISLIMRNKPGIDNLDIDDLYNNLKVYEVDIKGSFRSFLNSQNMAFVSAESTNSTNELNAAYSVSTATGHSSQAQGSSSYADELIFSFFANQSSSPQLDNEDLEKIDQDDLEEMDLNGRKEPVGFDKTKVQCFNCHRRGHLAKDCRSARNSGNMCRDAGNTGYIGRHSGKRHAKEEDEKALVVQDGLGTYDWSYQVEKEATDFDLMAFTSNPSSSSSSNSEENSLANDRFKKGEGCHAVPPSLTGNYMPPKYDLSFAGLDDSIYKFKISETVTSLTKDKKDAPETSIACVEKPREDSIIHLIKDCTFHKDRMAKKSVLPNNVGKEPCHTESRPFWKNVQRINRQNKFALTAVFTRSRRIPVSATKPKVTASTSAAKPVNIAGPKQSVHFSKSRISAVKGNRVTDVKTSAGCVWRPRVNDIDQISKENKWICTRVDYVDPQGSLKRLGHVNFKTMNKLMKENLIRGLPSKIFKNDHTCIACQKGKQHKATFNIGCYVLNKALVIKSHNKTPYELLNGRTPRLNFMRLFDCLVTILNTLDLLGKFKGKADEGFLVGYSVTSNAFRVFNTKTIKVEENVHIRFLENKPNVAGTGPNWLFDIDSLTNSINYIPVFAGNQTNKNAGPQDTNGKACTQDNVNAGKKASDQYYIVLPLCSSISSTFKSSDEKVTDDKPKDDTEKEASDAVDSLRKEFELGCMDQRGDTKAGNTNSFNTVSNPVNVASTSETFSVGGPSSPHPDAFIPPNTLLYVDQDDSQIPDLEDTAELRSTIIFTSAYGDELDIFTSLMEPKKVAQALDDERWVEAMQEELLQFSLQKVWRLVDLPYEKKAIRTKWVYRNKKNKGGIVVKNKARLVAQGHRQEERIDYDEVFAPVARIEAIMIFLAFASFMGFIVYQIDVKSAFLYGIIEEEVGTIDKTLFIKKDKDDIMLVQVYVDDIIFRSTKKSLCDEFKASMHKGLQMSSMRNLTFFLRLQVKQSEEGIFISPDKYVAEMLKKFDFSSIKTASIPIETQKPLVKDEEAADVDVQLYRSMIRSLMSLTASRLHIMFPVCAYPRDYPFDLEAYSDGDYAGANLDRKSTTREYVAAANYCGQILYHKHPYDSPILGGHTPRSDEGSMALKELIDLCTILLQKALDLENVKTAQAKEIASLMKRVTKLEQRQSSRFLSFHPFRAGTSKIHGLGRRKVSKQERKNLKSQQMFQDIKDILDEDVDTEMIVEDKGNGEKGGSTAETVITARLNISAARKEVSTAEPKTPPTTATLFDDEDVTIADTLVKMKNHKAKEKGIAFKDADDSARPIRSITTLQPLPTIDPKDKIQAHFDKEARTERERQEEASKAALAEMYDELAKEKAEAIRSKPPTKTQLRNLMMTYLKHTGFKEDKKRIRSRKKRAEVSSSKHKSPKKQKVNDQEYEDSDKKHRKCLKVVPDDDKAIDYETLDVKSLIVDCESQVLGTNKAGDVYVYKLTRLDGSYGYFLTFSRMLKVLDRQDVLDLHKIIMERFPFNDPEGYDLILWGDLKTLVESSEDNEIWKNQQDWKLLSWKLYETCGVYTLMLDDSLVSINMFVEKRYPLTKEILEKMLSSRLEAEIESSLALDLIKFIKLRIEEKIMSSSNYPFIVPSDSDIGDAFSSMNTLDYTLTSLDYIPASPRNTSPDSSNDLTKDLLSSLDFSPFYDDPYIKVIQAFDVTNNKLPILPQAPIAPPNILPPSPMLSPSLNSKKILLMPPKRTSTSTAPAMTQTDIKKLVADSVAAALETQTVTMANIKNTNRNIRERETPVARKGNYKDFISCQPLYFNGTKGAVGLIRWFKRTELVFSYSNCVEENKVTFATGTLTDDALSWLNAYAQPIRIAQANKIAWTKLKRLLTNKYCPRTEVKEMEDEFYSLTVKGNDLKTYVRRFQELAVLSSNMEPMIINESLMIEETPPPTTITLIIASTTTKTTVTTIATATMITANNGIEGKKPSGLMLPPQLKTMEKGHYRNQCPKANNSAHGRACLLRDKNAHRDPNIVTDTNYDIKMANGNLVSTNIIIQVCTLILLNQPFEIDLMLIKLESFDVVIGMYWLSKYHAGTICDEKVIHIPINDETLIIRAQVMEKKSDEKRLEDIQISTSSPSTLQISSFINAGTIGSTTRVSRPRIDDLFDQLQGLSVYSKIDLRSSYHQLRFSDEDIPKTAFRMRYGQYESQVMPFGLTNAPAVFMDLINYLCKPYLGKFVIVFIDDILIHSCKKEEHTNHMRIILELLKKEKLYAKFSKCDFWINIVQFLGHVIDSQGIHVDLAKIKAVKNWESPTTPTEKNKKYISGENQESAFQMLKQKLCEAPISALPEGNNDFVVYCDASDQDMSTAYHPEIDGQSKRTIQTLKYMLRACVIDFRKGQEKHIPLVEFSYNNIYHASIKAAPFEALYGRKYRSHGCWAEVGDVQLTRSDIIHETTKKIVQIRQRLQDVRDWQRSYAYVRQKPLKFQVRDRVMLKVSPQKGVIRFRKRGKLNPQYIEPFKILKRIGLVAYKLELPEELSKVHNTFHVSNLKKCLSDESLVTPMKELWLADKLNFVKEPIEIMDREVKQLTQSRIPIVKRRWSTLEKKRADIMIKVIDKQQKERRMMRSLKKFLSGRHYGSGYFNEQYDFAILCSSSFGHFGFIRFSTFSVSAGAPISAGDPNLAVTFISTGFSISVASSIPAATPIAAGIPIPAGDFVPAGHISFLLVVSHSCWYMTVIAG</sequence>
<dbReference type="Pfam" id="PF14223">
    <property type="entry name" value="Retrotran_gag_2"/>
    <property type="match status" value="1"/>
</dbReference>
<reference evidence="4" key="1">
    <citation type="journal article" date="2019" name="Sci. Rep.">
        <title>Draft genome of Tanacetum cinerariifolium, the natural source of mosquito coil.</title>
        <authorList>
            <person name="Yamashiro T."/>
            <person name="Shiraishi A."/>
            <person name="Satake H."/>
            <person name="Nakayama K."/>
        </authorList>
    </citation>
    <scope>NUCLEOTIDE SEQUENCE</scope>
</reference>